<evidence type="ECO:0000313" key="2">
    <source>
        <dbReference type="Proteomes" id="UP001287282"/>
    </source>
</evidence>
<protein>
    <submittedName>
        <fullName evidence="1">Uncharacterized protein</fullName>
    </submittedName>
</protein>
<accession>A0ABU3XCL1</accession>
<evidence type="ECO:0000313" key="1">
    <source>
        <dbReference type="EMBL" id="MDV2685621.1"/>
    </source>
</evidence>
<dbReference type="SUPFAM" id="SSF51230">
    <property type="entry name" value="Single hybrid motif"/>
    <property type="match status" value="1"/>
</dbReference>
<dbReference type="EMBL" id="JAWJBA010000004">
    <property type="protein sequence ID" value="MDV2685621.1"/>
    <property type="molecule type" value="Genomic_DNA"/>
</dbReference>
<comment type="caution">
    <text evidence="1">The sequence shown here is derived from an EMBL/GenBank/DDBJ whole genome shotgun (WGS) entry which is preliminary data.</text>
</comment>
<reference evidence="1 2" key="1">
    <citation type="submission" date="2023-10" db="EMBL/GenBank/DDBJ databases">
        <title>Screening of Alkalihalobacillus lindianensis BZ-TG-R113 and Its Alleviation of Salt Stress on Rapeseed Growth.</title>
        <authorList>
            <person name="Zhao B."/>
            <person name="Guo T."/>
        </authorList>
    </citation>
    <scope>NUCLEOTIDE SEQUENCE [LARGE SCALE GENOMIC DNA]</scope>
    <source>
        <strain evidence="1 2">BZ-TG-R113</strain>
    </source>
</reference>
<name>A0ABU3XCL1_9BACI</name>
<keyword evidence="2" id="KW-1185">Reference proteome</keyword>
<dbReference type="Proteomes" id="UP001287282">
    <property type="component" value="Unassembled WGS sequence"/>
</dbReference>
<dbReference type="InterPro" id="IPR011053">
    <property type="entry name" value="Single_hybrid_motif"/>
</dbReference>
<organism evidence="1 2">
    <name type="scientific">Alkalihalophilus lindianensis</name>
    <dbReference type="NCBI Taxonomy" id="1630542"/>
    <lineage>
        <taxon>Bacteria</taxon>
        <taxon>Bacillati</taxon>
        <taxon>Bacillota</taxon>
        <taxon>Bacilli</taxon>
        <taxon>Bacillales</taxon>
        <taxon>Bacillaceae</taxon>
        <taxon>Alkalihalophilus</taxon>
    </lineage>
</organism>
<dbReference type="RefSeq" id="WP_317122855.1">
    <property type="nucleotide sequence ID" value="NZ_JAWJBA010000004.1"/>
</dbReference>
<sequence length="121" mass="13705">MLLKRLEKVESVSCLYGWILEKWLKLQNLEDGFKEELFVNTYCVVASVCDGTIDQVFVSEGDYVYEWEPLFQLKTNDGVLKKVEMGVGGNILSLNVKPGDRVIHDMTLAILKEDDQPSGCD</sequence>
<gene>
    <name evidence="1" type="ORF">RYX56_14745</name>
</gene>
<proteinExistence type="predicted"/>
<dbReference type="Gene3D" id="2.40.50.100">
    <property type="match status" value="1"/>
</dbReference>